<evidence type="ECO:0008006" key="7">
    <source>
        <dbReference type="Google" id="ProtNLM"/>
    </source>
</evidence>
<dbReference type="PROSITE" id="PS50297">
    <property type="entry name" value="ANK_REP_REGION"/>
    <property type="match status" value="4"/>
</dbReference>
<feature type="region of interest" description="Disordered" evidence="4">
    <location>
        <begin position="730"/>
        <end position="752"/>
    </location>
</feature>
<dbReference type="PANTHER" id="PTHR24198:SF195">
    <property type="entry name" value="DEATH DOMAIN-CONTAINING PROTEIN"/>
    <property type="match status" value="1"/>
</dbReference>
<dbReference type="PANTHER" id="PTHR24198">
    <property type="entry name" value="ANKYRIN REPEAT AND PROTEIN KINASE DOMAIN-CONTAINING PROTEIN"/>
    <property type="match status" value="1"/>
</dbReference>
<dbReference type="OrthoDB" id="341259at2759"/>
<dbReference type="InterPro" id="IPR036770">
    <property type="entry name" value="Ankyrin_rpt-contain_sf"/>
</dbReference>
<feature type="repeat" description="ANK" evidence="3">
    <location>
        <begin position="590"/>
        <end position="622"/>
    </location>
</feature>
<feature type="repeat" description="ANK" evidence="3">
    <location>
        <begin position="385"/>
        <end position="417"/>
    </location>
</feature>
<evidence type="ECO:0000256" key="1">
    <source>
        <dbReference type="ARBA" id="ARBA00022737"/>
    </source>
</evidence>
<dbReference type="Pfam" id="PF12796">
    <property type="entry name" value="Ank_2"/>
    <property type="match status" value="3"/>
</dbReference>
<feature type="repeat" description="ANK" evidence="3">
    <location>
        <begin position="490"/>
        <end position="522"/>
    </location>
</feature>
<keyword evidence="6" id="KW-1185">Reference proteome</keyword>
<evidence type="ECO:0000313" key="6">
    <source>
        <dbReference type="Proteomes" id="UP001152607"/>
    </source>
</evidence>
<accession>A0A9W4U926</accession>
<dbReference type="SUPFAM" id="SSF48403">
    <property type="entry name" value="Ankyrin repeat"/>
    <property type="match status" value="1"/>
</dbReference>
<gene>
    <name evidence="5" type="ORF">PDIGIT_LOCUS4324</name>
</gene>
<dbReference type="Proteomes" id="UP001152607">
    <property type="component" value="Unassembled WGS sequence"/>
</dbReference>
<protein>
    <recommendedName>
        <fullName evidence="7">Fungal N-terminal domain-containing protein</fullName>
    </recommendedName>
</protein>
<dbReference type="AlphaFoldDB" id="A0A9W4U926"/>
<evidence type="ECO:0000256" key="2">
    <source>
        <dbReference type="ARBA" id="ARBA00023043"/>
    </source>
</evidence>
<feature type="repeat" description="ANK" evidence="3">
    <location>
        <begin position="556"/>
        <end position="589"/>
    </location>
</feature>
<keyword evidence="1" id="KW-0677">Repeat</keyword>
<evidence type="ECO:0000256" key="4">
    <source>
        <dbReference type="SAM" id="MobiDB-lite"/>
    </source>
</evidence>
<dbReference type="Gene3D" id="1.25.40.20">
    <property type="entry name" value="Ankyrin repeat-containing domain"/>
    <property type="match status" value="1"/>
</dbReference>
<dbReference type="SMART" id="SM00248">
    <property type="entry name" value="ANK"/>
    <property type="match status" value="7"/>
</dbReference>
<keyword evidence="2 3" id="KW-0040">ANK repeat</keyword>
<organism evidence="5 6">
    <name type="scientific">Periconia digitata</name>
    <dbReference type="NCBI Taxonomy" id="1303443"/>
    <lineage>
        <taxon>Eukaryota</taxon>
        <taxon>Fungi</taxon>
        <taxon>Dikarya</taxon>
        <taxon>Ascomycota</taxon>
        <taxon>Pezizomycotina</taxon>
        <taxon>Dothideomycetes</taxon>
        <taxon>Pleosporomycetidae</taxon>
        <taxon>Pleosporales</taxon>
        <taxon>Massarineae</taxon>
        <taxon>Periconiaceae</taxon>
        <taxon>Periconia</taxon>
    </lineage>
</organism>
<feature type="region of interest" description="Disordered" evidence="4">
    <location>
        <begin position="178"/>
        <end position="214"/>
    </location>
</feature>
<feature type="compositionally biased region" description="Acidic residues" evidence="4">
    <location>
        <begin position="733"/>
        <end position="752"/>
    </location>
</feature>
<reference evidence="5" key="1">
    <citation type="submission" date="2023-01" db="EMBL/GenBank/DDBJ databases">
        <authorList>
            <person name="Van Ghelder C."/>
            <person name="Rancurel C."/>
        </authorList>
    </citation>
    <scope>NUCLEOTIDE SEQUENCE</scope>
    <source>
        <strain evidence="5">CNCM I-4278</strain>
    </source>
</reference>
<dbReference type="EMBL" id="CAOQHR010000002">
    <property type="protein sequence ID" value="CAI6330864.1"/>
    <property type="molecule type" value="Genomic_DNA"/>
</dbReference>
<proteinExistence type="predicted"/>
<name>A0A9W4U926_9PLEO</name>
<evidence type="ECO:0000313" key="5">
    <source>
        <dbReference type="EMBL" id="CAI6330864.1"/>
    </source>
</evidence>
<dbReference type="InterPro" id="IPR002110">
    <property type="entry name" value="Ankyrin_rpt"/>
</dbReference>
<evidence type="ECO:0000256" key="3">
    <source>
        <dbReference type="PROSITE-ProRule" id="PRU00023"/>
    </source>
</evidence>
<sequence>MDPLSITASILAIVGASEQAVKGLAKLRALKDAPAELSALINEVSDLRAVLAQICFLGVQLEQASNNGPVIALRSLLDRANGQILELDQCIQHDISKPEATNPGRIKVSRVSWTLHQKRVSSLRQDLRTTRLNLGTALGVITTSSINRVELRIQEISSTQASDSELLKRLFGQISEGQRPVARKDDEKLVQRSLDPSTTLKQALPDEPDELQPTGLFPRSSTTRLLDHHIHPVRSYTYRNPQPATIQIRARAQHFRPSCKPWCSCICHRKRSFRYPKLLKGLVGTLFVGYTGLPVLTPACNETACRQRSVSSVDVTYYFPPWFLARMFSMTLTLSAHCGPELNIRVPRMVNWTTPLWRLSQMGELDNVQKLFISAKASPYDVNAYGQSALHYAVGYHRTDLCRFLIESGCDVHLQDENGRKPIDNAWDIALSKAAPPDVVNFLMQTFSDDDYLESREFSVLHKIVLGFAHTNLDLALEDSTAQINSVDANGRTPLSWASARGDHASILAFLNNGADARIPDFEGATSLFHAITSGSYECVSTLLRYHVGTATTTVYGGTPLHAACKNRDDPKMLRLLVEADIDINAIDFDGDTALHAVTCAGFTKSALYLLGAGADPNIANVAGDTALHISIYYYAHPIMEVLVHRMNDLTRVNSRGETFLHAAASHYHADTLRILASVSLGQIDVEKISIDNRTCREELGSNAGKATEDMRKGFEEFLDRIRAKAHAILEHEGEDSEGDETFEDALESLAE</sequence>
<dbReference type="PROSITE" id="PS50088">
    <property type="entry name" value="ANK_REPEAT"/>
    <property type="match status" value="4"/>
</dbReference>
<comment type="caution">
    <text evidence="5">The sequence shown here is derived from an EMBL/GenBank/DDBJ whole genome shotgun (WGS) entry which is preliminary data.</text>
</comment>